<evidence type="ECO:0000313" key="1">
    <source>
        <dbReference type="EMBL" id="CAG8755562.1"/>
    </source>
</evidence>
<gene>
    <name evidence="1" type="ORF">DHETER_LOCUS14919</name>
</gene>
<protein>
    <submittedName>
        <fullName evidence="1">16819_t:CDS:1</fullName>
    </submittedName>
</protein>
<organism evidence="1 2">
    <name type="scientific">Dentiscutata heterogama</name>
    <dbReference type="NCBI Taxonomy" id="1316150"/>
    <lineage>
        <taxon>Eukaryota</taxon>
        <taxon>Fungi</taxon>
        <taxon>Fungi incertae sedis</taxon>
        <taxon>Mucoromycota</taxon>
        <taxon>Glomeromycotina</taxon>
        <taxon>Glomeromycetes</taxon>
        <taxon>Diversisporales</taxon>
        <taxon>Gigasporaceae</taxon>
        <taxon>Dentiscutata</taxon>
    </lineage>
</organism>
<feature type="non-terminal residue" evidence="1">
    <location>
        <position position="1"/>
    </location>
</feature>
<keyword evidence="2" id="KW-1185">Reference proteome</keyword>
<proteinExistence type="predicted"/>
<name>A0ACA9QNF8_9GLOM</name>
<reference evidence="1" key="1">
    <citation type="submission" date="2021-06" db="EMBL/GenBank/DDBJ databases">
        <authorList>
            <person name="Kallberg Y."/>
            <person name="Tangrot J."/>
            <person name="Rosling A."/>
        </authorList>
    </citation>
    <scope>NUCLEOTIDE SEQUENCE</scope>
    <source>
        <strain evidence="1">IL203A</strain>
    </source>
</reference>
<evidence type="ECO:0000313" key="2">
    <source>
        <dbReference type="Proteomes" id="UP000789702"/>
    </source>
</evidence>
<sequence>GITGMTKYQNDEGGTKTTKEAPKQRRKHQNDEGSTKITEKENQTN</sequence>
<accession>A0ACA9QNF8</accession>
<dbReference type="Proteomes" id="UP000789702">
    <property type="component" value="Unassembled WGS sequence"/>
</dbReference>
<comment type="caution">
    <text evidence="1">The sequence shown here is derived from an EMBL/GenBank/DDBJ whole genome shotgun (WGS) entry which is preliminary data.</text>
</comment>
<dbReference type="EMBL" id="CAJVPU010048411">
    <property type="protein sequence ID" value="CAG8755562.1"/>
    <property type="molecule type" value="Genomic_DNA"/>
</dbReference>